<dbReference type="InterPro" id="IPR014729">
    <property type="entry name" value="Rossmann-like_a/b/a_fold"/>
</dbReference>
<feature type="region of interest" description="Disordered" evidence="1">
    <location>
        <begin position="488"/>
        <end position="513"/>
    </location>
</feature>
<dbReference type="InterPro" id="IPR036155">
    <property type="entry name" value="Crypto/Photolyase_N_sf"/>
</dbReference>
<accession>A0A448ZHG3</accession>
<dbReference type="OrthoDB" id="408373at2759"/>
<feature type="compositionally biased region" description="Basic and acidic residues" evidence="1">
    <location>
        <begin position="502"/>
        <end position="512"/>
    </location>
</feature>
<dbReference type="Gene3D" id="3.40.50.620">
    <property type="entry name" value="HUPs"/>
    <property type="match status" value="1"/>
</dbReference>
<dbReference type="PROSITE" id="PS51645">
    <property type="entry name" value="PHR_CRY_ALPHA_BETA"/>
    <property type="match status" value="1"/>
</dbReference>
<evidence type="ECO:0000256" key="1">
    <source>
        <dbReference type="SAM" id="MobiDB-lite"/>
    </source>
</evidence>
<name>A0A448ZHG3_9STRA</name>
<dbReference type="Pfam" id="PF00875">
    <property type="entry name" value="DNA_photolyase"/>
    <property type="match status" value="1"/>
</dbReference>
<feature type="domain" description="Photolyase/cryptochrome alpha/beta" evidence="2">
    <location>
        <begin position="88"/>
        <end position="229"/>
    </location>
</feature>
<evidence type="ECO:0000259" key="2">
    <source>
        <dbReference type="PROSITE" id="PS51645"/>
    </source>
</evidence>
<protein>
    <recommendedName>
        <fullName evidence="2">Photolyase/cryptochrome alpha/beta domain-containing protein</fullName>
    </recommendedName>
</protein>
<gene>
    <name evidence="3" type="ORF">PSNMU_V1.4_AUG-EV-PASAV3_0083310</name>
</gene>
<dbReference type="EMBL" id="CAACVS010000348">
    <property type="protein sequence ID" value="VEU41416.1"/>
    <property type="molecule type" value="Genomic_DNA"/>
</dbReference>
<evidence type="ECO:0000313" key="4">
    <source>
        <dbReference type="Proteomes" id="UP000291116"/>
    </source>
</evidence>
<dbReference type="Pfam" id="PF12697">
    <property type="entry name" value="Abhydrolase_6"/>
    <property type="match status" value="1"/>
</dbReference>
<proteinExistence type="predicted"/>
<organism evidence="3 4">
    <name type="scientific">Pseudo-nitzschia multistriata</name>
    <dbReference type="NCBI Taxonomy" id="183589"/>
    <lineage>
        <taxon>Eukaryota</taxon>
        <taxon>Sar</taxon>
        <taxon>Stramenopiles</taxon>
        <taxon>Ochrophyta</taxon>
        <taxon>Bacillariophyta</taxon>
        <taxon>Bacillariophyceae</taxon>
        <taxon>Bacillariophycidae</taxon>
        <taxon>Bacillariales</taxon>
        <taxon>Bacillariaceae</taxon>
        <taxon>Pseudo-nitzschia</taxon>
    </lineage>
</organism>
<dbReference type="PANTHER" id="PTHR47832">
    <property type="entry name" value="DNA PHOTOLYASE"/>
    <property type="match status" value="1"/>
</dbReference>
<dbReference type="InterPro" id="IPR006050">
    <property type="entry name" value="DNA_photolyase_N"/>
</dbReference>
<evidence type="ECO:0000313" key="3">
    <source>
        <dbReference type="EMBL" id="VEU41416.1"/>
    </source>
</evidence>
<dbReference type="Proteomes" id="UP000291116">
    <property type="component" value="Unassembled WGS sequence"/>
</dbReference>
<dbReference type="SUPFAM" id="SSF52425">
    <property type="entry name" value="Cryptochrome/photolyase, N-terminal domain"/>
    <property type="match status" value="1"/>
</dbReference>
<reference evidence="3 4" key="1">
    <citation type="submission" date="2019-01" db="EMBL/GenBank/DDBJ databases">
        <authorList>
            <person name="Ferrante I. M."/>
        </authorList>
    </citation>
    <scope>NUCLEOTIDE SEQUENCE [LARGE SCALE GENOMIC DNA]</scope>
    <source>
        <strain evidence="3 4">B856</strain>
    </source>
</reference>
<feature type="region of interest" description="Disordered" evidence="1">
    <location>
        <begin position="56"/>
        <end position="79"/>
    </location>
</feature>
<dbReference type="InterPro" id="IPR029058">
    <property type="entry name" value="AB_hydrolase_fold"/>
</dbReference>
<dbReference type="PANTHER" id="PTHR47832:SF1">
    <property type="entry name" value="DNA PHOTOLYASE"/>
    <property type="match status" value="1"/>
</dbReference>
<dbReference type="InterPro" id="IPR000073">
    <property type="entry name" value="AB_hydrolase_1"/>
</dbReference>
<dbReference type="Gene3D" id="3.40.50.1820">
    <property type="entry name" value="alpha/beta hydrolase"/>
    <property type="match status" value="1"/>
</dbReference>
<keyword evidence="4" id="KW-1185">Reference proteome</keyword>
<dbReference type="AlphaFoldDB" id="A0A448ZHG3"/>
<dbReference type="SUPFAM" id="SSF53474">
    <property type="entry name" value="alpha/beta-Hydrolases"/>
    <property type="match status" value="1"/>
</dbReference>
<sequence>MSGSKSYAVCRNVCLFALWSATAFTSAFVPQNVLLARQRGHTFSRIEERLESQRVSASTSIAMADGDESESKSDPATPEEGFVLRKSRLVWLTGFEDLRVYDHGGFVEAFTRAIGNGETNELIIPVFAIDPEVHLRSQSASSLKRLHKSLTALEKEIESLSLPSLLSNLVVRMGPASTILPSLAKETNAVACHVVEDDVVNSMRTAQQSTCTALDEMGVEVHRWSNRLRPSVPWSSEEMPSFFPAYCEIADALPVVAPDNGKIIHDIRAKNAEMGGDSTLIRSEGIPSVGELLSIAESVTPSTVLEARSQKYVDTTEPFETVITEKWSTERGAKKALKEYCQTGNDEFTDKYFVASDAANKGSQSKKSLYAMSIARLLKSAPSANEALALREGPTRTFSSALNLGVVSARDVVDAARNRSPVTPPVLLWDSKIKKKNIGDNNRAGLSPSDSSLWGRSSEGSLSDVIEWREWFHLLAERSLALQEIDQPATSGGEKTGMTNENNKDKDPDPRESGTVNYWRWKGQHLVRYLTFPAGKDYDAQDEESRDPAILLVHGFAASAEQWERLVYSLRQQRIESTGGKDTTPPVYAVDLLGFGHSEKPGLSYTQYLWESQIIDFATEVMEAVPMVMVGNSIGGGLSAGAAASLGKKICRGLVLLNTAGLLLDPDTYDGYKSPVDSDTDIYIDFSSHTEAAINGNPEEVYNTVPLFGNKALDLFGSAIVGLIYPQIEERLSLIYGNRIENADPAVVYAIQQSALHPGSSNVIGSGQKLAPNRPLNEVLMGVGEEDGEKGFPTLVVVGLDDRVSSPAAAKIRAETFSRLERLNPDTVTLEKIADAGHCPHDEAPDKIANAMLKWFASSSYSGESIAETQMEKEC</sequence>